<comment type="caution">
    <text evidence="1">The sequence shown here is derived from an EMBL/GenBank/DDBJ whole genome shotgun (WGS) entry which is preliminary data.</text>
</comment>
<protein>
    <submittedName>
        <fullName evidence="1">Uncharacterized protein</fullName>
    </submittedName>
</protein>
<organism evidence="1 2">
    <name type="scientific">Portunus trituberculatus</name>
    <name type="common">Swimming crab</name>
    <name type="synonym">Neptunus trituberculatus</name>
    <dbReference type="NCBI Taxonomy" id="210409"/>
    <lineage>
        <taxon>Eukaryota</taxon>
        <taxon>Metazoa</taxon>
        <taxon>Ecdysozoa</taxon>
        <taxon>Arthropoda</taxon>
        <taxon>Crustacea</taxon>
        <taxon>Multicrustacea</taxon>
        <taxon>Malacostraca</taxon>
        <taxon>Eumalacostraca</taxon>
        <taxon>Eucarida</taxon>
        <taxon>Decapoda</taxon>
        <taxon>Pleocyemata</taxon>
        <taxon>Brachyura</taxon>
        <taxon>Eubrachyura</taxon>
        <taxon>Portunoidea</taxon>
        <taxon>Portunidae</taxon>
        <taxon>Portuninae</taxon>
        <taxon>Portunus</taxon>
    </lineage>
</organism>
<dbReference type="AlphaFoldDB" id="A0A5B7F3M9"/>
<reference evidence="1 2" key="1">
    <citation type="submission" date="2019-05" db="EMBL/GenBank/DDBJ databases">
        <title>Another draft genome of Portunus trituberculatus and its Hox gene families provides insights of decapod evolution.</title>
        <authorList>
            <person name="Jeong J.-H."/>
            <person name="Song I."/>
            <person name="Kim S."/>
            <person name="Choi T."/>
            <person name="Kim D."/>
            <person name="Ryu S."/>
            <person name="Kim W."/>
        </authorList>
    </citation>
    <scope>NUCLEOTIDE SEQUENCE [LARGE SCALE GENOMIC DNA]</scope>
    <source>
        <tissue evidence="1">Muscle</tissue>
    </source>
</reference>
<dbReference type="EMBL" id="VSRR010004599">
    <property type="protein sequence ID" value="MPC40157.1"/>
    <property type="molecule type" value="Genomic_DNA"/>
</dbReference>
<gene>
    <name evidence="1" type="ORF">E2C01_033712</name>
</gene>
<accession>A0A5B7F3M9</accession>
<evidence type="ECO:0000313" key="2">
    <source>
        <dbReference type="Proteomes" id="UP000324222"/>
    </source>
</evidence>
<evidence type="ECO:0000313" key="1">
    <source>
        <dbReference type="EMBL" id="MPC40157.1"/>
    </source>
</evidence>
<sequence length="64" mass="7163">MHTRQSWSSRPLTKKVAVDRPRFPGVCVPRSKGQGLVGQFRKATEINKVFPPLPARHMAPPCDP</sequence>
<proteinExistence type="predicted"/>
<keyword evidence="2" id="KW-1185">Reference proteome</keyword>
<dbReference type="Proteomes" id="UP000324222">
    <property type="component" value="Unassembled WGS sequence"/>
</dbReference>
<name>A0A5B7F3M9_PORTR</name>